<evidence type="ECO:0000259" key="5">
    <source>
        <dbReference type="PROSITE" id="PS50977"/>
    </source>
</evidence>
<dbReference type="InterPro" id="IPR001647">
    <property type="entry name" value="HTH_TetR"/>
</dbReference>
<comment type="caution">
    <text evidence="6">The sequence shown here is derived from an EMBL/GenBank/DDBJ whole genome shotgun (WGS) entry which is preliminary data.</text>
</comment>
<organism evidence="6 7">
    <name type="scientific">Actinomadura miaoliensis</name>
    <dbReference type="NCBI Taxonomy" id="430685"/>
    <lineage>
        <taxon>Bacteria</taxon>
        <taxon>Bacillati</taxon>
        <taxon>Actinomycetota</taxon>
        <taxon>Actinomycetes</taxon>
        <taxon>Streptosporangiales</taxon>
        <taxon>Thermomonosporaceae</taxon>
        <taxon>Actinomadura</taxon>
    </lineage>
</organism>
<dbReference type="SUPFAM" id="SSF46689">
    <property type="entry name" value="Homeodomain-like"/>
    <property type="match status" value="1"/>
</dbReference>
<dbReference type="PANTHER" id="PTHR47506:SF1">
    <property type="entry name" value="HTH-TYPE TRANSCRIPTIONAL REGULATOR YJDC"/>
    <property type="match status" value="1"/>
</dbReference>
<sequence length="266" mass="29313">MSVVSAAEGTHTRVAYRRLPLGQRRDEILTAAVATFSTNPEASIADVAEAAGVSRTSLYRYFADRQELLHAAFRRAGDELVAHVGEAVEGPPSQILMTRLHGFVDHVERVGPAFLGFLQAGSTLMSEEIRVVAEDVRRRIGAMVYEALHVTEVTTAFDVTVRSWVAGVESVVIDWLRTGRPDRTELETLLSSQLGMMLIGAAAWDPVVAERLEWWMSVEPHDGVWGHFARRLGDGLNRNLVAHYARLLVDRPPHAAPPPPARRTAP</sequence>
<dbReference type="InterPro" id="IPR054129">
    <property type="entry name" value="DesT_TetR_C"/>
</dbReference>
<dbReference type="RefSeq" id="WP_344939171.1">
    <property type="nucleotide sequence ID" value="NZ_BAAAZG010000001.1"/>
</dbReference>
<evidence type="ECO:0000256" key="2">
    <source>
        <dbReference type="ARBA" id="ARBA00023125"/>
    </source>
</evidence>
<dbReference type="Pfam" id="PF21943">
    <property type="entry name" value="TetR_C_46"/>
    <property type="match status" value="1"/>
</dbReference>
<evidence type="ECO:0000256" key="3">
    <source>
        <dbReference type="ARBA" id="ARBA00023163"/>
    </source>
</evidence>
<dbReference type="Pfam" id="PF00440">
    <property type="entry name" value="TetR_N"/>
    <property type="match status" value="1"/>
</dbReference>
<accession>A0ABP7UVX6</accession>
<name>A0ABP7UVX6_9ACTN</name>
<feature type="domain" description="HTH tetR-type" evidence="5">
    <location>
        <begin position="22"/>
        <end position="80"/>
    </location>
</feature>
<dbReference type="PANTHER" id="PTHR47506">
    <property type="entry name" value="TRANSCRIPTIONAL REGULATORY PROTEIN"/>
    <property type="match status" value="1"/>
</dbReference>
<keyword evidence="2 4" id="KW-0238">DNA-binding</keyword>
<dbReference type="Gene3D" id="1.10.357.10">
    <property type="entry name" value="Tetracycline Repressor, domain 2"/>
    <property type="match status" value="1"/>
</dbReference>
<feature type="DNA-binding region" description="H-T-H motif" evidence="4">
    <location>
        <begin position="43"/>
        <end position="62"/>
    </location>
</feature>
<dbReference type="PROSITE" id="PS50977">
    <property type="entry name" value="HTH_TETR_2"/>
    <property type="match status" value="1"/>
</dbReference>
<dbReference type="Proteomes" id="UP001500683">
    <property type="component" value="Unassembled WGS sequence"/>
</dbReference>
<evidence type="ECO:0000313" key="7">
    <source>
        <dbReference type="Proteomes" id="UP001500683"/>
    </source>
</evidence>
<evidence type="ECO:0000313" key="6">
    <source>
        <dbReference type="EMBL" id="GAA4054196.1"/>
    </source>
</evidence>
<keyword evidence="7" id="KW-1185">Reference proteome</keyword>
<protein>
    <submittedName>
        <fullName evidence="6">TetR/AcrR family transcriptional regulator</fullName>
    </submittedName>
</protein>
<dbReference type="EMBL" id="BAAAZG010000001">
    <property type="protein sequence ID" value="GAA4054196.1"/>
    <property type="molecule type" value="Genomic_DNA"/>
</dbReference>
<keyword evidence="3" id="KW-0804">Transcription</keyword>
<evidence type="ECO:0000256" key="4">
    <source>
        <dbReference type="PROSITE-ProRule" id="PRU00335"/>
    </source>
</evidence>
<proteinExistence type="predicted"/>
<gene>
    <name evidence="6" type="ORF">GCM10022214_01110</name>
</gene>
<evidence type="ECO:0000256" key="1">
    <source>
        <dbReference type="ARBA" id="ARBA00023015"/>
    </source>
</evidence>
<dbReference type="InterPro" id="IPR009057">
    <property type="entry name" value="Homeodomain-like_sf"/>
</dbReference>
<keyword evidence="1" id="KW-0805">Transcription regulation</keyword>
<reference evidence="7" key="1">
    <citation type="journal article" date="2019" name="Int. J. Syst. Evol. Microbiol.">
        <title>The Global Catalogue of Microorganisms (GCM) 10K type strain sequencing project: providing services to taxonomists for standard genome sequencing and annotation.</title>
        <authorList>
            <consortium name="The Broad Institute Genomics Platform"/>
            <consortium name="The Broad Institute Genome Sequencing Center for Infectious Disease"/>
            <person name="Wu L."/>
            <person name="Ma J."/>
        </authorList>
    </citation>
    <scope>NUCLEOTIDE SEQUENCE [LARGE SCALE GENOMIC DNA]</scope>
    <source>
        <strain evidence="7">JCM 16702</strain>
    </source>
</reference>